<dbReference type="Proteomes" id="UP000095283">
    <property type="component" value="Unplaced"/>
</dbReference>
<evidence type="ECO:0000313" key="2">
    <source>
        <dbReference type="WBParaSite" id="Hba_09885"/>
    </source>
</evidence>
<reference evidence="2" key="1">
    <citation type="submission" date="2016-11" db="UniProtKB">
        <authorList>
            <consortium name="WormBaseParasite"/>
        </authorList>
    </citation>
    <scope>IDENTIFICATION</scope>
</reference>
<proteinExistence type="predicted"/>
<dbReference type="WBParaSite" id="Hba_09885">
    <property type="protein sequence ID" value="Hba_09885"/>
    <property type="gene ID" value="Hba_09885"/>
</dbReference>
<name>A0A1I7WXN2_HETBA</name>
<evidence type="ECO:0000313" key="1">
    <source>
        <dbReference type="Proteomes" id="UP000095283"/>
    </source>
</evidence>
<keyword evidence="1" id="KW-1185">Reference proteome</keyword>
<protein>
    <submittedName>
        <fullName evidence="2">F-box domain-containing protein</fullName>
    </submittedName>
</protein>
<accession>A0A1I7WXN2</accession>
<dbReference type="AlphaFoldDB" id="A0A1I7WXN2"/>
<organism evidence="1 2">
    <name type="scientific">Heterorhabditis bacteriophora</name>
    <name type="common">Entomopathogenic nematode worm</name>
    <dbReference type="NCBI Taxonomy" id="37862"/>
    <lineage>
        <taxon>Eukaryota</taxon>
        <taxon>Metazoa</taxon>
        <taxon>Ecdysozoa</taxon>
        <taxon>Nematoda</taxon>
        <taxon>Chromadorea</taxon>
        <taxon>Rhabditida</taxon>
        <taxon>Rhabditina</taxon>
        <taxon>Rhabditomorpha</taxon>
        <taxon>Strongyloidea</taxon>
        <taxon>Heterorhabditidae</taxon>
        <taxon>Heterorhabditis</taxon>
    </lineage>
</organism>
<sequence>MVFCRPHTPILRCSYSYGNLPCLPDELIETIISMYSPTELVAFGWNQVNRGFAEIIDKKLRRCTTFCVCEDTMWQFFKPALHGVQFLFESESYYETASMLSSLEKITVQIGDEWGPLTLSQNFDNLKIAKTMCHSLSEVNVDVKVSDKEDVTCCGLRELVRYLMEVTSSKTIWNLTLEDCTVQGQGWFGPTDLNRCRNKAFICYVRTVLDLGVSINRLTLLDKRKTSPYMLVMSGSKRRTIYMYPEFKRCRELFVCYDIGLVAPSFAHENDRFDSLQVIEVDESHVLYKADLLEYLKNACNLTEMRVVVPASWSRRVSSCTRGCFSNPDFACFRVDGWCGIHVKLPKTKFELVGSDNEGKAVEDRNLNQFIEYSNDI</sequence>